<dbReference type="Proteomes" id="UP000702544">
    <property type="component" value="Unassembled WGS sequence"/>
</dbReference>
<feature type="transmembrane region" description="Helical" evidence="1">
    <location>
        <begin position="234"/>
        <end position="255"/>
    </location>
</feature>
<feature type="transmembrane region" description="Helical" evidence="1">
    <location>
        <begin position="310"/>
        <end position="333"/>
    </location>
</feature>
<feature type="transmembrane region" description="Helical" evidence="1">
    <location>
        <begin position="345"/>
        <end position="367"/>
    </location>
</feature>
<accession>A0AAE4Z7K9</accession>
<feature type="transmembrane region" description="Helical" evidence="1">
    <location>
        <begin position="45"/>
        <end position="64"/>
    </location>
</feature>
<sequence length="446" mass="48458">MTASSNASDPGPTRALLALGLAGAAQVVVYVALGGWDLYRGRPDLAVVLALTAFAFYLVGIHAAQRTSGSSALVLAIGFGVLFRAALIGDPPFLSDDYYRYLWDGAVGLQGINPYRYAPIDPRLADLDAALRTSVNHPAVPTIYPPLAQLVFLAVAAAGAGWLGLKTVWLVCDAAIAGILYRLVPSRHRLASWMIYWWSPLVVVEVAWNAHLDLLGVLPLVISLWLVSSERPRSVALGVAIAAAALVKYFAALVLPAAARVGRPARVVAAFLITAVLLYLPYAGAGSALFEGLATYARHWRFNESVYGVLAATLPSPWAAKTLATAVVVLIAVQAVRNEWSLERAVFWIVGAVLLLAPTVHPWYLLWMVPLVAIRFNRAWLYLSGSVLTAYYGLEPFLERGNWPQPWWTRLIIYGPFFVLLAVDAWQGSWCQTAWQVITGRSRSSP</sequence>
<evidence type="ECO:0000313" key="3">
    <source>
        <dbReference type="Proteomes" id="UP000702544"/>
    </source>
</evidence>
<feature type="transmembrane region" description="Helical" evidence="1">
    <location>
        <begin position="70"/>
        <end position="87"/>
    </location>
</feature>
<reference evidence="2 3" key="1">
    <citation type="submission" date="2020-01" db="EMBL/GenBank/DDBJ databases">
        <title>Genomes assembled from Gulf of Kutch pelagic sediment metagenomes.</title>
        <authorList>
            <person name="Chandrashekar M."/>
            <person name="Mahajan M.S."/>
            <person name="Dave K.J."/>
            <person name="Vatsa P."/>
            <person name="Nathani N.M."/>
        </authorList>
    </citation>
    <scope>NUCLEOTIDE SEQUENCE [LARGE SCALE GENOMIC DNA]</scope>
    <source>
        <strain evidence="2">KS3-K002</strain>
    </source>
</reference>
<comment type="caution">
    <text evidence="2">The sequence shown here is derived from an EMBL/GenBank/DDBJ whole genome shotgun (WGS) entry which is preliminary data.</text>
</comment>
<feature type="transmembrane region" description="Helical" evidence="1">
    <location>
        <begin position="407"/>
        <end position="426"/>
    </location>
</feature>
<feature type="transmembrane region" description="Helical" evidence="1">
    <location>
        <begin position="15"/>
        <end position="33"/>
    </location>
</feature>
<organism evidence="2 3">
    <name type="scientific">Candidatus Kutchimonas denitrificans</name>
    <dbReference type="NCBI Taxonomy" id="3056748"/>
    <lineage>
        <taxon>Bacteria</taxon>
        <taxon>Pseudomonadati</taxon>
        <taxon>Gemmatimonadota</taxon>
        <taxon>Gemmatimonadia</taxon>
        <taxon>Candidatus Palauibacterales</taxon>
        <taxon>Candidatus Palauibacteraceae</taxon>
        <taxon>Candidatus Kutchimonas</taxon>
    </lineage>
</organism>
<feature type="transmembrane region" description="Helical" evidence="1">
    <location>
        <begin position="196"/>
        <end position="222"/>
    </location>
</feature>
<proteinExistence type="predicted"/>
<dbReference type="AlphaFoldDB" id="A0AAE4Z7K9"/>
<keyword evidence="1" id="KW-0812">Transmembrane</keyword>
<keyword evidence="1" id="KW-1133">Transmembrane helix</keyword>
<dbReference type="Pfam" id="PF26314">
    <property type="entry name" value="MptA_B_family"/>
    <property type="match status" value="1"/>
</dbReference>
<evidence type="ECO:0008006" key="4">
    <source>
        <dbReference type="Google" id="ProtNLM"/>
    </source>
</evidence>
<feature type="transmembrane region" description="Helical" evidence="1">
    <location>
        <begin position="168"/>
        <end position="184"/>
    </location>
</feature>
<gene>
    <name evidence="2" type="ORF">GWO12_08310</name>
</gene>
<evidence type="ECO:0000313" key="2">
    <source>
        <dbReference type="EMBL" id="NIR75098.1"/>
    </source>
</evidence>
<keyword evidence="1" id="KW-0472">Membrane</keyword>
<feature type="transmembrane region" description="Helical" evidence="1">
    <location>
        <begin position="267"/>
        <end position="290"/>
    </location>
</feature>
<evidence type="ECO:0000256" key="1">
    <source>
        <dbReference type="SAM" id="Phobius"/>
    </source>
</evidence>
<feature type="transmembrane region" description="Helical" evidence="1">
    <location>
        <begin position="142"/>
        <end position="162"/>
    </location>
</feature>
<protein>
    <recommendedName>
        <fullName evidence="4">DUF2029 domain-containing protein</fullName>
    </recommendedName>
</protein>
<feature type="transmembrane region" description="Helical" evidence="1">
    <location>
        <begin position="379"/>
        <end position="395"/>
    </location>
</feature>
<name>A0AAE4Z7K9_9BACT</name>
<dbReference type="EMBL" id="JAACAK010000063">
    <property type="protein sequence ID" value="NIR75098.1"/>
    <property type="molecule type" value="Genomic_DNA"/>
</dbReference>